<evidence type="ECO:0000313" key="4">
    <source>
        <dbReference type="EMBL" id="KAI0499195.1"/>
    </source>
</evidence>
<dbReference type="InterPro" id="IPR032867">
    <property type="entry name" value="DYW_dom"/>
</dbReference>
<dbReference type="OrthoDB" id="185373at2759"/>
<proteinExistence type="predicted"/>
<dbReference type="GO" id="GO:0005737">
    <property type="term" value="C:cytoplasm"/>
    <property type="evidence" value="ECO:0007669"/>
    <property type="project" value="UniProtKB-ARBA"/>
</dbReference>
<feature type="domain" description="DYW" evidence="3">
    <location>
        <begin position="522"/>
        <end position="614"/>
    </location>
</feature>
<feature type="repeat" description="PPR" evidence="2">
    <location>
        <begin position="279"/>
        <end position="313"/>
    </location>
</feature>
<dbReference type="Gene3D" id="1.25.40.10">
    <property type="entry name" value="Tetratricopeptide repeat domain"/>
    <property type="match status" value="3"/>
</dbReference>
<dbReference type="InterPro" id="IPR046848">
    <property type="entry name" value="E_motif"/>
</dbReference>
<dbReference type="PROSITE" id="PS51375">
    <property type="entry name" value="PPR"/>
    <property type="match status" value="2"/>
</dbReference>
<gene>
    <name evidence="4" type="ORF">KFK09_020097</name>
</gene>
<dbReference type="NCBIfam" id="TIGR00756">
    <property type="entry name" value="PPR"/>
    <property type="match status" value="2"/>
</dbReference>
<dbReference type="InterPro" id="IPR011990">
    <property type="entry name" value="TPR-like_helical_dom_sf"/>
</dbReference>
<dbReference type="GO" id="GO:0016556">
    <property type="term" value="P:mRNA modification"/>
    <property type="evidence" value="ECO:0007669"/>
    <property type="project" value="UniProtKB-ARBA"/>
</dbReference>
<feature type="repeat" description="PPR" evidence="2">
    <location>
        <begin position="178"/>
        <end position="212"/>
    </location>
</feature>
<keyword evidence="5" id="KW-1185">Reference proteome</keyword>
<dbReference type="FunFam" id="1.25.40.10:FF:000277">
    <property type="entry name" value="Pentatricopeptide repeat-containing protein, mitochondrial"/>
    <property type="match status" value="1"/>
</dbReference>
<dbReference type="AlphaFoldDB" id="A0A8T3AYE7"/>
<comment type="caution">
    <text evidence="4">The sequence shown here is derived from an EMBL/GenBank/DDBJ whole genome shotgun (WGS) entry which is preliminary data.</text>
</comment>
<dbReference type="Pfam" id="PF20431">
    <property type="entry name" value="E_motif"/>
    <property type="match status" value="1"/>
</dbReference>
<dbReference type="InterPro" id="IPR046960">
    <property type="entry name" value="PPR_At4g14850-like_plant"/>
</dbReference>
<dbReference type="PANTHER" id="PTHR47926">
    <property type="entry name" value="PENTATRICOPEPTIDE REPEAT-CONTAINING PROTEIN"/>
    <property type="match status" value="1"/>
</dbReference>
<evidence type="ECO:0000313" key="5">
    <source>
        <dbReference type="Proteomes" id="UP000829196"/>
    </source>
</evidence>
<dbReference type="SMR" id="A0A8T3AYE7"/>
<dbReference type="Pfam" id="PF14432">
    <property type="entry name" value="DYW_deaminase"/>
    <property type="match status" value="1"/>
</dbReference>
<dbReference type="GO" id="GO:0008270">
    <property type="term" value="F:zinc ion binding"/>
    <property type="evidence" value="ECO:0007669"/>
    <property type="project" value="InterPro"/>
</dbReference>
<dbReference type="Proteomes" id="UP000829196">
    <property type="component" value="Unassembled WGS sequence"/>
</dbReference>
<dbReference type="PANTHER" id="PTHR47926:SF408">
    <property type="entry name" value="DYW DOMAIN-CONTAINING PROTEIN"/>
    <property type="match status" value="1"/>
</dbReference>
<protein>
    <recommendedName>
        <fullName evidence="3">DYW domain-containing protein</fullName>
    </recommendedName>
</protein>
<evidence type="ECO:0000256" key="1">
    <source>
        <dbReference type="ARBA" id="ARBA00022737"/>
    </source>
</evidence>
<sequence length="614" mass="67876">MADRDSPPMNPGDIIIFPLTGLPGCPPVYVKIERCSSSPIPMLLQLDSLLHRCSSLNHLKQFHAQLVSHGLFQLLPGLRSKLTELFAVSPFGDLPHATAMLRCTLAPSTNDFNALLRGLSLSPDPSPALSLYPLLLHSSSRPDALSLSFTLKSAARLSSLSTISPLHSHLLCLGLAADVRLLTTLIDAYAKSSRTDLALQAFDEMPLRDIATWNTLLLSLLPHHSLSLFHRLQHNPPSPRECPDAVTVVAALSSCSQLGALAEGASIHAYANSLHLDADIRVRNALIDMYAKCGDISRALSLFRSLDSKTLVSWNAAIMTLALHGRGRDALQLFDEMLSSTPIEPDAITYLAVLCGCTHAGLVEDGLRIFHSIRIPRTVKHYGTIVDLLGRAGRLREAYDIVTTMPFSPDAVMYQTLLGACKTYGDDNMAELVSEKLKEMGSNGCGDFVLLSNVYASKARWADVGRVRDAMRKGEVKKIPGFSYMEVNGFVHRFINSDKEHVRLSEIYEKLEEIGSRIRRLGYVSDTRNVLHDIGEEEKENALYYHSEKLAIAFGLISIPKGEPIRVNKNLRICGDCHTVAKLVSKEYDRVIVIRDRARFHHFEGGDCSCRDYW</sequence>
<organism evidence="4 5">
    <name type="scientific">Dendrobium nobile</name>
    <name type="common">Orchid</name>
    <dbReference type="NCBI Taxonomy" id="94219"/>
    <lineage>
        <taxon>Eukaryota</taxon>
        <taxon>Viridiplantae</taxon>
        <taxon>Streptophyta</taxon>
        <taxon>Embryophyta</taxon>
        <taxon>Tracheophyta</taxon>
        <taxon>Spermatophyta</taxon>
        <taxon>Magnoliopsida</taxon>
        <taxon>Liliopsida</taxon>
        <taxon>Asparagales</taxon>
        <taxon>Orchidaceae</taxon>
        <taxon>Epidendroideae</taxon>
        <taxon>Malaxideae</taxon>
        <taxon>Dendrobiinae</taxon>
        <taxon>Dendrobium</taxon>
    </lineage>
</organism>
<dbReference type="Pfam" id="PF01535">
    <property type="entry name" value="PPR"/>
    <property type="match status" value="4"/>
</dbReference>
<dbReference type="InterPro" id="IPR002885">
    <property type="entry name" value="PPR_rpt"/>
</dbReference>
<dbReference type="GO" id="GO:0003723">
    <property type="term" value="F:RNA binding"/>
    <property type="evidence" value="ECO:0007669"/>
    <property type="project" value="InterPro"/>
</dbReference>
<evidence type="ECO:0000256" key="2">
    <source>
        <dbReference type="PROSITE-ProRule" id="PRU00708"/>
    </source>
</evidence>
<accession>A0A8T3AYE7</accession>
<evidence type="ECO:0000259" key="3">
    <source>
        <dbReference type="Pfam" id="PF14432"/>
    </source>
</evidence>
<dbReference type="EMBL" id="JAGYWB010000014">
    <property type="protein sequence ID" value="KAI0499195.1"/>
    <property type="molecule type" value="Genomic_DNA"/>
</dbReference>
<keyword evidence="1" id="KW-0677">Repeat</keyword>
<reference evidence="4" key="1">
    <citation type="journal article" date="2022" name="Front. Genet.">
        <title>Chromosome-Scale Assembly of the Dendrobium nobile Genome Provides Insights Into the Molecular Mechanism of the Biosynthesis of the Medicinal Active Ingredient of Dendrobium.</title>
        <authorList>
            <person name="Xu Q."/>
            <person name="Niu S.-C."/>
            <person name="Li K.-L."/>
            <person name="Zheng P.-J."/>
            <person name="Zhang X.-J."/>
            <person name="Jia Y."/>
            <person name="Liu Y."/>
            <person name="Niu Y.-X."/>
            <person name="Yu L.-H."/>
            <person name="Chen D.-F."/>
            <person name="Zhang G.-Q."/>
        </authorList>
    </citation>
    <scope>NUCLEOTIDE SEQUENCE</scope>
    <source>
        <tissue evidence="4">Leaf</tissue>
    </source>
</reference>
<name>A0A8T3AYE7_DENNO</name>